<dbReference type="InterPro" id="IPR003661">
    <property type="entry name" value="HisK_dim/P_dom"/>
</dbReference>
<keyword evidence="8" id="KW-1133">Transmembrane helix</keyword>
<organism evidence="11 12">
    <name type="scientific">Gemmobacter lanyuensis</name>
    <dbReference type="NCBI Taxonomy" id="1054497"/>
    <lineage>
        <taxon>Bacteria</taxon>
        <taxon>Pseudomonadati</taxon>
        <taxon>Pseudomonadota</taxon>
        <taxon>Alphaproteobacteria</taxon>
        <taxon>Rhodobacterales</taxon>
        <taxon>Paracoccaceae</taxon>
        <taxon>Gemmobacter</taxon>
    </lineage>
</organism>
<feature type="modified residue" description="4-aspartylphosphate" evidence="6">
    <location>
        <position position="778"/>
    </location>
</feature>
<dbReference type="SUPFAM" id="SSF52172">
    <property type="entry name" value="CheY-like"/>
    <property type="match status" value="1"/>
</dbReference>
<evidence type="ECO:0000313" key="12">
    <source>
        <dbReference type="Proteomes" id="UP000628984"/>
    </source>
</evidence>
<keyword evidence="8" id="KW-0812">Transmembrane</keyword>
<dbReference type="SUPFAM" id="SSF55785">
    <property type="entry name" value="PYP-like sensor domain (PAS domain)"/>
    <property type="match status" value="1"/>
</dbReference>
<evidence type="ECO:0000256" key="3">
    <source>
        <dbReference type="ARBA" id="ARBA00022553"/>
    </source>
</evidence>
<gene>
    <name evidence="11" type="ORF">GCM10011452_10420</name>
</gene>
<feature type="transmembrane region" description="Helical" evidence="8">
    <location>
        <begin position="72"/>
        <end position="92"/>
    </location>
</feature>
<dbReference type="InterPro" id="IPR035965">
    <property type="entry name" value="PAS-like_dom_sf"/>
</dbReference>
<dbReference type="GO" id="GO:0009927">
    <property type="term" value="F:histidine phosphotransfer kinase activity"/>
    <property type="evidence" value="ECO:0007669"/>
    <property type="project" value="TreeGrafter"/>
</dbReference>
<sequence length="849" mass="93817">MMHQLDHDRAVARATGEAFVFRDFEKSRLMSIREAVHAQPYHYGALFLAMVIFWTVVMSAGEGMEGASRPALSLTPHVATYALVLGLLMYPLRQLWIPLGVYGAAFAYVFVQPFGASVPWIAIPSLRAWHFVALLLIGLAFSLGLGVVYRLIFRWLFLRFRPFAVDISFTMAAAVTFVLVCLLQLWVMLRFAAQLDPQVASDLGFTATYLQFSLLRIMRGGVVITAFLLATINMPRQKDLRLALLLAMFFPLLGLAQSHGFQIYPMIDVVLMGLLIAVLLPPSISIFACIMGITLYAGLTGQFLHDTVEGDIHEVILRTYSVIGLYVLVMIFTLRMYGEQKAAHMHSSIRKLDRVRNAAGVGLFAINLTMRRYLVDDAAARLTGCAPEGELDAVIEAFDPMHHEPLVGGMASKHGEGTGHTFKLRARGDDGLSRIVQLYIWYERAPSGDDIAYGLLLDISAEHRRKKQLTEALNTLNAQQERQRQLFSIVSHELRTPASIISMLIDDLTDVSDRARAQRQLRDAADQLLAVMDDMRQAVNPEKNLPIRLEPYVPAEVAESIRNGMQLAASERGIAVDIVLGPGAERHRMGDMRRVKQVLTNLVRNAINHSNGTRVTIRYDVDPAHVTGDIPQSHWRVEDDGIGIPDEDVERLFQPFERGGNDARKQADGSGLGLFIVRSAIELLGGRVSFYRPTSGGTGYSVHLPEPEAQASGAPAASAAAPALQRRLRVLLAEDNALVADVMRARLEKHVGPVTHAANGREALDLALQMQPDLLITDLFMPEIDGDELIRTLRERGYTRPIIGISAAVVGHDLDRFRAAGASAIMQKPLDTQQLKQCLEQLLPKDAAG</sequence>
<protein>
    <recommendedName>
        <fullName evidence="2">histidine kinase</fullName>
        <ecNumber evidence="2">2.7.13.3</ecNumber>
    </recommendedName>
</protein>
<dbReference type="PROSITE" id="PS50109">
    <property type="entry name" value="HIS_KIN"/>
    <property type="match status" value="1"/>
</dbReference>
<feature type="transmembrane region" description="Helical" evidence="8">
    <location>
        <begin position="270"/>
        <end position="299"/>
    </location>
</feature>
<dbReference type="CDD" id="cd17546">
    <property type="entry name" value="REC_hyHK_CKI1_RcsC-like"/>
    <property type="match status" value="1"/>
</dbReference>
<dbReference type="SMART" id="SM00448">
    <property type="entry name" value="REC"/>
    <property type="match status" value="1"/>
</dbReference>
<dbReference type="RefSeq" id="WP_189632784.1">
    <property type="nucleotide sequence ID" value="NZ_BMYQ01000002.1"/>
</dbReference>
<dbReference type="GO" id="GO:0000155">
    <property type="term" value="F:phosphorelay sensor kinase activity"/>
    <property type="evidence" value="ECO:0007669"/>
    <property type="project" value="InterPro"/>
</dbReference>
<comment type="catalytic activity">
    <reaction evidence="1">
        <text>ATP + protein L-histidine = ADP + protein N-phospho-L-histidine.</text>
        <dbReference type="EC" id="2.7.13.3"/>
    </reaction>
</comment>
<keyword evidence="4" id="KW-0808">Transferase</keyword>
<dbReference type="InterPro" id="IPR011006">
    <property type="entry name" value="CheY-like_superfamily"/>
</dbReference>
<dbReference type="InterPro" id="IPR001789">
    <property type="entry name" value="Sig_transdc_resp-reg_receiver"/>
</dbReference>
<dbReference type="GO" id="GO:0005886">
    <property type="term" value="C:plasma membrane"/>
    <property type="evidence" value="ECO:0007669"/>
    <property type="project" value="TreeGrafter"/>
</dbReference>
<proteinExistence type="predicted"/>
<dbReference type="PANTHER" id="PTHR43047">
    <property type="entry name" value="TWO-COMPONENT HISTIDINE PROTEIN KINASE"/>
    <property type="match status" value="1"/>
</dbReference>
<keyword evidence="3 6" id="KW-0597">Phosphoprotein</keyword>
<accession>A0A918IPT7</accession>
<dbReference type="AlphaFoldDB" id="A0A918IPT7"/>
<evidence type="ECO:0000256" key="2">
    <source>
        <dbReference type="ARBA" id="ARBA00012438"/>
    </source>
</evidence>
<comment type="caution">
    <text evidence="11">The sequence shown here is derived from an EMBL/GenBank/DDBJ whole genome shotgun (WGS) entry which is preliminary data.</text>
</comment>
<dbReference type="SMART" id="SM00387">
    <property type="entry name" value="HATPase_c"/>
    <property type="match status" value="1"/>
</dbReference>
<dbReference type="InterPro" id="IPR036890">
    <property type="entry name" value="HATPase_C_sf"/>
</dbReference>
<evidence type="ECO:0000313" key="11">
    <source>
        <dbReference type="EMBL" id="GGW24899.1"/>
    </source>
</evidence>
<dbReference type="Gene3D" id="3.30.565.10">
    <property type="entry name" value="Histidine kinase-like ATPase, C-terminal domain"/>
    <property type="match status" value="1"/>
</dbReference>
<feature type="transmembrane region" description="Helical" evidence="8">
    <location>
        <begin position="242"/>
        <end position="264"/>
    </location>
</feature>
<dbReference type="SUPFAM" id="SSF47384">
    <property type="entry name" value="Homodimeric domain of signal transducing histidine kinase"/>
    <property type="match status" value="1"/>
</dbReference>
<dbReference type="InterPro" id="IPR036097">
    <property type="entry name" value="HisK_dim/P_sf"/>
</dbReference>
<dbReference type="Gene3D" id="3.40.50.2300">
    <property type="match status" value="1"/>
</dbReference>
<evidence type="ECO:0000256" key="6">
    <source>
        <dbReference type="PROSITE-ProRule" id="PRU00169"/>
    </source>
</evidence>
<dbReference type="CDD" id="cd00082">
    <property type="entry name" value="HisKA"/>
    <property type="match status" value="1"/>
</dbReference>
<dbReference type="Pfam" id="PF02518">
    <property type="entry name" value="HATPase_c"/>
    <property type="match status" value="1"/>
</dbReference>
<feature type="domain" description="Histidine kinase" evidence="9">
    <location>
        <begin position="489"/>
        <end position="708"/>
    </location>
</feature>
<evidence type="ECO:0000256" key="7">
    <source>
        <dbReference type="SAM" id="Coils"/>
    </source>
</evidence>
<feature type="domain" description="Response regulatory" evidence="10">
    <location>
        <begin position="729"/>
        <end position="843"/>
    </location>
</feature>
<feature type="transmembrane region" description="Helical" evidence="8">
    <location>
        <begin position="209"/>
        <end position="230"/>
    </location>
</feature>
<dbReference type="EMBL" id="BMYQ01000002">
    <property type="protein sequence ID" value="GGW24899.1"/>
    <property type="molecule type" value="Genomic_DNA"/>
</dbReference>
<dbReference type="SUPFAM" id="SSF55874">
    <property type="entry name" value="ATPase domain of HSP90 chaperone/DNA topoisomerase II/histidine kinase"/>
    <property type="match status" value="1"/>
</dbReference>
<dbReference type="InterPro" id="IPR004358">
    <property type="entry name" value="Sig_transdc_His_kin-like_C"/>
</dbReference>
<feature type="transmembrane region" description="Helical" evidence="8">
    <location>
        <begin position="163"/>
        <end position="189"/>
    </location>
</feature>
<keyword evidence="7" id="KW-0175">Coiled coil</keyword>
<evidence type="ECO:0000259" key="9">
    <source>
        <dbReference type="PROSITE" id="PS50109"/>
    </source>
</evidence>
<feature type="transmembrane region" description="Helical" evidence="8">
    <location>
        <begin position="128"/>
        <end position="151"/>
    </location>
</feature>
<feature type="coiled-coil region" evidence="7">
    <location>
        <begin position="459"/>
        <end position="486"/>
    </location>
</feature>
<dbReference type="PROSITE" id="PS50110">
    <property type="entry name" value="RESPONSE_REGULATORY"/>
    <property type="match status" value="1"/>
</dbReference>
<reference evidence="11" key="2">
    <citation type="submission" date="2020-09" db="EMBL/GenBank/DDBJ databases">
        <authorList>
            <person name="Sun Q."/>
            <person name="Kim S."/>
        </authorList>
    </citation>
    <scope>NUCLEOTIDE SEQUENCE</scope>
    <source>
        <strain evidence="11">KCTC 23714</strain>
    </source>
</reference>
<dbReference type="Gene3D" id="1.10.287.130">
    <property type="match status" value="1"/>
</dbReference>
<evidence type="ECO:0000259" key="10">
    <source>
        <dbReference type="PROSITE" id="PS50110"/>
    </source>
</evidence>
<dbReference type="InterPro" id="IPR003594">
    <property type="entry name" value="HATPase_dom"/>
</dbReference>
<evidence type="ECO:0000256" key="8">
    <source>
        <dbReference type="SAM" id="Phobius"/>
    </source>
</evidence>
<reference evidence="11" key="1">
    <citation type="journal article" date="2014" name="Int. J. Syst. Evol. Microbiol.">
        <title>Complete genome sequence of Corynebacterium casei LMG S-19264T (=DSM 44701T), isolated from a smear-ripened cheese.</title>
        <authorList>
            <consortium name="US DOE Joint Genome Institute (JGI-PGF)"/>
            <person name="Walter F."/>
            <person name="Albersmeier A."/>
            <person name="Kalinowski J."/>
            <person name="Ruckert C."/>
        </authorList>
    </citation>
    <scope>NUCLEOTIDE SEQUENCE</scope>
    <source>
        <strain evidence="11">KCTC 23714</strain>
    </source>
</reference>
<dbReference type="Pfam" id="PF00072">
    <property type="entry name" value="Response_reg"/>
    <property type="match status" value="1"/>
</dbReference>
<name>A0A918IPT7_9RHOB</name>
<dbReference type="EC" id="2.7.13.3" evidence="2"/>
<dbReference type="PRINTS" id="PR00344">
    <property type="entry name" value="BCTRLSENSOR"/>
</dbReference>
<dbReference type="InterPro" id="IPR005467">
    <property type="entry name" value="His_kinase_dom"/>
</dbReference>
<dbReference type="Proteomes" id="UP000628984">
    <property type="component" value="Unassembled WGS sequence"/>
</dbReference>
<evidence type="ECO:0000256" key="1">
    <source>
        <dbReference type="ARBA" id="ARBA00000085"/>
    </source>
</evidence>
<keyword evidence="5" id="KW-0418">Kinase</keyword>
<feature type="transmembrane region" description="Helical" evidence="8">
    <location>
        <begin position="320"/>
        <end position="338"/>
    </location>
</feature>
<dbReference type="CDD" id="cd00075">
    <property type="entry name" value="HATPase"/>
    <property type="match status" value="1"/>
</dbReference>
<feature type="transmembrane region" description="Helical" evidence="8">
    <location>
        <begin position="99"/>
        <end position="122"/>
    </location>
</feature>
<dbReference type="PANTHER" id="PTHR43047:SF72">
    <property type="entry name" value="OSMOSENSING HISTIDINE PROTEIN KINASE SLN1"/>
    <property type="match status" value="1"/>
</dbReference>
<keyword evidence="12" id="KW-1185">Reference proteome</keyword>
<evidence type="ECO:0000256" key="5">
    <source>
        <dbReference type="ARBA" id="ARBA00022777"/>
    </source>
</evidence>
<feature type="transmembrane region" description="Helical" evidence="8">
    <location>
        <begin position="40"/>
        <end position="60"/>
    </location>
</feature>
<keyword evidence="8" id="KW-0472">Membrane</keyword>
<evidence type="ECO:0000256" key="4">
    <source>
        <dbReference type="ARBA" id="ARBA00022679"/>
    </source>
</evidence>